<dbReference type="InterPro" id="IPR004155">
    <property type="entry name" value="PBS_lyase_HEAT"/>
</dbReference>
<gene>
    <name evidence="1" type="ORF">G4Y79_22990</name>
</gene>
<protein>
    <submittedName>
        <fullName evidence="1">HEAT repeat domain-containing protein</fullName>
    </submittedName>
</protein>
<dbReference type="Gene3D" id="1.25.10.10">
    <property type="entry name" value="Leucine-rich Repeat Variant"/>
    <property type="match status" value="1"/>
</dbReference>
<dbReference type="PANTHER" id="PTHR12697">
    <property type="entry name" value="PBS LYASE HEAT-LIKE PROTEIN"/>
    <property type="match status" value="1"/>
</dbReference>
<reference evidence="1 2" key="1">
    <citation type="submission" date="2020-02" db="EMBL/GenBank/DDBJ databases">
        <authorList>
            <person name="Zheng R.K."/>
            <person name="Sun C.M."/>
        </authorList>
    </citation>
    <scope>NUCLEOTIDE SEQUENCE [LARGE SCALE GENOMIC DNA]</scope>
    <source>
        <strain evidence="2">rifampicinis</strain>
    </source>
</reference>
<dbReference type="EMBL" id="CP062983">
    <property type="protein sequence ID" value="QPC82517.1"/>
    <property type="molecule type" value="Genomic_DNA"/>
</dbReference>
<sequence length="160" mass="17785">MQTREDLRLQQWLEILNEPDVEMSVIAAGKLADIRRAEAVPDLVNAMKRRTPEVAAAAAQALGRIGDKSAIPALTETLKRHRDVHVQTAAADSLGRLQAYTAIPVLKQVIITYIEEHKTDRLAMTRGFRRGLFTTSILALKQIGTRDAVRFAERAESATR</sequence>
<name>A0A7S8E8X9_9CHLR</name>
<dbReference type="AlphaFoldDB" id="A0A7S8E8X9"/>
<keyword evidence="2" id="KW-1185">Reference proteome</keyword>
<dbReference type="KEGG" id="pmet:G4Y79_22990"/>
<dbReference type="InterPro" id="IPR011989">
    <property type="entry name" value="ARM-like"/>
</dbReference>
<evidence type="ECO:0000313" key="1">
    <source>
        <dbReference type="EMBL" id="QPC82517.1"/>
    </source>
</evidence>
<dbReference type="PANTHER" id="PTHR12697:SF5">
    <property type="entry name" value="DEOXYHYPUSINE HYDROXYLASE"/>
    <property type="match status" value="1"/>
</dbReference>
<dbReference type="InterPro" id="IPR016024">
    <property type="entry name" value="ARM-type_fold"/>
</dbReference>
<proteinExistence type="predicted"/>
<dbReference type="RefSeq" id="WP_195170586.1">
    <property type="nucleotide sequence ID" value="NZ_CP062983.1"/>
</dbReference>
<dbReference type="SMART" id="SM00567">
    <property type="entry name" value="EZ_HEAT"/>
    <property type="match status" value="2"/>
</dbReference>
<dbReference type="Proteomes" id="UP000594468">
    <property type="component" value="Chromosome"/>
</dbReference>
<accession>A0A7S8E8X9</accession>
<evidence type="ECO:0000313" key="2">
    <source>
        <dbReference type="Proteomes" id="UP000594468"/>
    </source>
</evidence>
<dbReference type="Pfam" id="PF13646">
    <property type="entry name" value="HEAT_2"/>
    <property type="match status" value="1"/>
</dbReference>
<organism evidence="1 2">
    <name type="scientific">Phototrophicus methaneseepsis</name>
    <dbReference type="NCBI Taxonomy" id="2710758"/>
    <lineage>
        <taxon>Bacteria</taxon>
        <taxon>Bacillati</taxon>
        <taxon>Chloroflexota</taxon>
        <taxon>Candidatus Thermofontia</taxon>
        <taxon>Phototrophicales</taxon>
        <taxon>Phototrophicaceae</taxon>
        <taxon>Phototrophicus</taxon>
    </lineage>
</organism>
<dbReference type="GO" id="GO:0016491">
    <property type="term" value="F:oxidoreductase activity"/>
    <property type="evidence" value="ECO:0007669"/>
    <property type="project" value="TreeGrafter"/>
</dbReference>
<dbReference type="SUPFAM" id="SSF48371">
    <property type="entry name" value="ARM repeat"/>
    <property type="match status" value="1"/>
</dbReference>